<accession>A0ABT7KH49</accession>
<proteinExistence type="predicted"/>
<keyword evidence="2" id="KW-1185">Reference proteome</keyword>
<organism evidence="1 2">
    <name type="scientific">Rhizobium calliandrae</name>
    <dbReference type="NCBI Taxonomy" id="1312182"/>
    <lineage>
        <taxon>Bacteria</taxon>
        <taxon>Pseudomonadati</taxon>
        <taxon>Pseudomonadota</taxon>
        <taxon>Alphaproteobacteria</taxon>
        <taxon>Hyphomicrobiales</taxon>
        <taxon>Rhizobiaceae</taxon>
        <taxon>Rhizobium/Agrobacterium group</taxon>
        <taxon>Rhizobium</taxon>
    </lineage>
</organism>
<reference evidence="1" key="1">
    <citation type="submission" date="2023-06" db="EMBL/GenBank/DDBJ databases">
        <title>Phylogenetic Diversity of Rhizobium strains.</title>
        <authorList>
            <person name="Moura F.T."/>
            <person name="Helene L.C.F."/>
            <person name="Hungria M."/>
        </authorList>
    </citation>
    <scope>NUCLEOTIDE SEQUENCE</scope>
    <source>
        <strain evidence="1">CCGE524</strain>
    </source>
</reference>
<dbReference type="Proteomes" id="UP001172630">
    <property type="component" value="Unassembled WGS sequence"/>
</dbReference>
<evidence type="ECO:0000313" key="1">
    <source>
        <dbReference type="EMBL" id="MDL2407935.1"/>
    </source>
</evidence>
<name>A0ABT7KH49_9HYPH</name>
<dbReference type="EMBL" id="JARFYN010000027">
    <property type="protein sequence ID" value="MDL2407935.1"/>
    <property type="molecule type" value="Genomic_DNA"/>
</dbReference>
<protein>
    <submittedName>
        <fullName evidence="1">Uncharacterized protein</fullName>
    </submittedName>
</protein>
<evidence type="ECO:0000313" key="2">
    <source>
        <dbReference type="Proteomes" id="UP001172630"/>
    </source>
</evidence>
<sequence length="42" mass="4533">MNSIEFALIDLSAAVSCHVREDKADGEEVSLAENEVRVASNL</sequence>
<gene>
    <name evidence="1" type="ORF">PY650_20170</name>
</gene>
<dbReference type="RefSeq" id="WP_285881317.1">
    <property type="nucleotide sequence ID" value="NZ_JARFYN010000027.1"/>
</dbReference>
<comment type="caution">
    <text evidence="1">The sequence shown here is derived from an EMBL/GenBank/DDBJ whole genome shotgun (WGS) entry which is preliminary data.</text>
</comment>